<sequence>MVLPATLTVGTRGLLGALRQLRGVSGSAVARGSAASPIAGGTSSGGDGGGGNAGSGGAEPDVFTASLQHKAEEELQQLIAKPGQGATPVAAAAGDKQAGGEAPPQPAGGLPPEYGGYAGPEPTRYKDWEIKGRCSDF</sequence>
<protein>
    <submittedName>
        <fullName evidence="3">Uncharacterized protein</fullName>
    </submittedName>
</protein>
<accession>E1ZG51</accession>
<reference evidence="3 4" key="1">
    <citation type="journal article" date="2010" name="Plant Cell">
        <title>The Chlorella variabilis NC64A genome reveals adaptation to photosymbiosis, coevolution with viruses, and cryptic sex.</title>
        <authorList>
            <person name="Blanc G."/>
            <person name="Duncan G."/>
            <person name="Agarkova I."/>
            <person name="Borodovsky M."/>
            <person name="Gurnon J."/>
            <person name="Kuo A."/>
            <person name="Lindquist E."/>
            <person name="Lucas S."/>
            <person name="Pangilinan J."/>
            <person name="Polle J."/>
            <person name="Salamov A."/>
            <person name="Terry A."/>
            <person name="Yamada T."/>
            <person name="Dunigan D.D."/>
            <person name="Grigoriev I.V."/>
            <person name="Claverie J.M."/>
            <person name="Van Etten J.L."/>
        </authorList>
    </citation>
    <scope>NUCLEOTIDE SEQUENCE [LARGE SCALE GENOMIC DNA]</scope>
    <source>
        <strain evidence="3 4">NC64A</strain>
    </source>
</reference>
<dbReference type="GeneID" id="17354558"/>
<evidence type="ECO:0000313" key="4">
    <source>
        <dbReference type="Proteomes" id="UP000008141"/>
    </source>
</evidence>
<feature type="region of interest" description="Disordered" evidence="2">
    <location>
        <begin position="81"/>
        <end position="124"/>
    </location>
</feature>
<feature type="compositionally biased region" description="Low complexity" evidence="2">
    <location>
        <begin position="28"/>
        <end position="41"/>
    </location>
</feature>
<dbReference type="EMBL" id="GL433845">
    <property type="protein sequence ID" value="EFN55403.1"/>
    <property type="molecule type" value="Genomic_DNA"/>
</dbReference>
<gene>
    <name evidence="3" type="ORF">CHLNCDRAFT_134518</name>
</gene>
<dbReference type="AlphaFoldDB" id="E1ZG51"/>
<dbReference type="KEGG" id="cvr:CHLNCDRAFT_134518"/>
<evidence type="ECO:0000256" key="1">
    <source>
        <dbReference type="ARBA" id="ARBA00005701"/>
    </source>
</evidence>
<organism evidence="4">
    <name type="scientific">Chlorella variabilis</name>
    <name type="common">Green alga</name>
    <dbReference type="NCBI Taxonomy" id="554065"/>
    <lineage>
        <taxon>Eukaryota</taxon>
        <taxon>Viridiplantae</taxon>
        <taxon>Chlorophyta</taxon>
        <taxon>core chlorophytes</taxon>
        <taxon>Trebouxiophyceae</taxon>
        <taxon>Chlorellales</taxon>
        <taxon>Chlorellaceae</taxon>
        <taxon>Chlorella clade</taxon>
        <taxon>Chlorella</taxon>
    </lineage>
</organism>
<comment type="similarity">
    <text evidence="1">Belongs to the SDHAF4 family.</text>
</comment>
<dbReference type="InParanoid" id="E1ZG51"/>
<feature type="compositionally biased region" description="Gly residues" evidence="2">
    <location>
        <begin position="42"/>
        <end position="57"/>
    </location>
</feature>
<keyword evidence="4" id="KW-1185">Reference proteome</keyword>
<name>E1ZG51_CHLVA</name>
<feature type="region of interest" description="Disordered" evidence="2">
    <location>
        <begin position="28"/>
        <end position="61"/>
    </location>
</feature>
<dbReference type="InterPro" id="IPR012875">
    <property type="entry name" value="SDHF4"/>
</dbReference>
<feature type="compositionally biased region" description="Low complexity" evidence="2">
    <location>
        <begin position="99"/>
        <end position="122"/>
    </location>
</feature>
<evidence type="ECO:0000313" key="3">
    <source>
        <dbReference type="EMBL" id="EFN55403.1"/>
    </source>
</evidence>
<dbReference type="Pfam" id="PF07896">
    <property type="entry name" value="DUF1674"/>
    <property type="match status" value="1"/>
</dbReference>
<evidence type="ECO:0000256" key="2">
    <source>
        <dbReference type="SAM" id="MobiDB-lite"/>
    </source>
</evidence>
<proteinExistence type="inferred from homology"/>
<dbReference type="Proteomes" id="UP000008141">
    <property type="component" value="Unassembled WGS sequence"/>
</dbReference>
<dbReference type="RefSeq" id="XP_005847505.1">
    <property type="nucleotide sequence ID" value="XM_005847443.1"/>
</dbReference>